<dbReference type="KEGG" id="cceu:CBR64_20440"/>
<gene>
    <name evidence="3" type="ORF">CBR64_20440</name>
</gene>
<reference evidence="3 4" key="1">
    <citation type="submission" date="2017-05" db="EMBL/GenBank/DDBJ databases">
        <authorList>
            <person name="Song R."/>
            <person name="Chenine A.L."/>
            <person name="Ruprecht R.M."/>
        </authorList>
    </citation>
    <scope>NUCLEOTIDE SEQUENCE [LARGE SCALE GENOMIC DNA]</scope>
    <source>
        <strain evidence="3 4">PSBB019</strain>
    </source>
</reference>
<dbReference type="AlphaFoldDB" id="A0A1Y0I0W5"/>
<sequence>MNRDEVIGRNVRAFREARGLSQAQVADGMTAAGVEGFYPQTVLKTEKGQRSLKFFEGFALASVLGIEPVELWEAPAAALKQARNRQRLIDAWRNAEGHRAALSESAVQFEFARQMLEKEVRYLDHVEVDEETRKRVEQARPLVATSVEDVVDSALQHPEVYLGNSTSADLGLEVETLEVLPTETPLAGQDVPVRREPSAEERRRDGERQEAP</sequence>
<feature type="domain" description="HTH cro/C1-type" evidence="2">
    <location>
        <begin position="11"/>
        <end position="71"/>
    </location>
</feature>
<accession>A0A1Y0I0W5</accession>
<feature type="compositionally biased region" description="Basic and acidic residues" evidence="1">
    <location>
        <begin position="192"/>
        <end position="212"/>
    </location>
</feature>
<feature type="region of interest" description="Disordered" evidence="1">
    <location>
        <begin position="179"/>
        <end position="212"/>
    </location>
</feature>
<evidence type="ECO:0000259" key="2">
    <source>
        <dbReference type="PROSITE" id="PS50943"/>
    </source>
</evidence>
<evidence type="ECO:0000313" key="4">
    <source>
        <dbReference type="Proteomes" id="UP000196228"/>
    </source>
</evidence>
<dbReference type="RefSeq" id="WP_087472349.1">
    <property type="nucleotide sequence ID" value="NZ_CP021383.1"/>
</dbReference>
<dbReference type="CDD" id="cd00093">
    <property type="entry name" value="HTH_XRE"/>
    <property type="match status" value="1"/>
</dbReference>
<dbReference type="Gene3D" id="1.10.260.40">
    <property type="entry name" value="lambda repressor-like DNA-binding domains"/>
    <property type="match status" value="1"/>
</dbReference>
<dbReference type="SUPFAM" id="SSF47413">
    <property type="entry name" value="lambda repressor-like DNA-binding domains"/>
    <property type="match status" value="1"/>
</dbReference>
<dbReference type="InterPro" id="IPR001387">
    <property type="entry name" value="Cro/C1-type_HTH"/>
</dbReference>
<proteinExistence type="predicted"/>
<dbReference type="EMBL" id="CP021383">
    <property type="protein sequence ID" value="ARU53446.1"/>
    <property type="molecule type" value="Genomic_DNA"/>
</dbReference>
<dbReference type="OrthoDB" id="4955132at2"/>
<name>A0A1Y0I0W5_CELCE</name>
<dbReference type="InterPro" id="IPR010982">
    <property type="entry name" value="Lambda_DNA-bd_dom_sf"/>
</dbReference>
<evidence type="ECO:0000313" key="3">
    <source>
        <dbReference type="EMBL" id="ARU53446.1"/>
    </source>
</evidence>
<organism evidence="3 4">
    <name type="scientific">Cellulosimicrobium cellulans</name>
    <name type="common">Arthrobacter luteus</name>
    <dbReference type="NCBI Taxonomy" id="1710"/>
    <lineage>
        <taxon>Bacteria</taxon>
        <taxon>Bacillati</taxon>
        <taxon>Actinomycetota</taxon>
        <taxon>Actinomycetes</taxon>
        <taxon>Micrococcales</taxon>
        <taxon>Promicromonosporaceae</taxon>
        <taxon>Cellulosimicrobium</taxon>
    </lineage>
</organism>
<dbReference type="Proteomes" id="UP000196228">
    <property type="component" value="Chromosome"/>
</dbReference>
<dbReference type="GO" id="GO:0003677">
    <property type="term" value="F:DNA binding"/>
    <property type="evidence" value="ECO:0007669"/>
    <property type="project" value="InterPro"/>
</dbReference>
<evidence type="ECO:0000256" key="1">
    <source>
        <dbReference type="SAM" id="MobiDB-lite"/>
    </source>
</evidence>
<dbReference type="PROSITE" id="PS50943">
    <property type="entry name" value="HTH_CROC1"/>
    <property type="match status" value="1"/>
</dbReference>
<protein>
    <recommendedName>
        <fullName evidence="2">HTH cro/C1-type domain-containing protein</fullName>
    </recommendedName>
</protein>
<dbReference type="SMART" id="SM00530">
    <property type="entry name" value="HTH_XRE"/>
    <property type="match status" value="1"/>
</dbReference>